<name>A0A2N8ZN15_9VIBR</name>
<dbReference type="KEGG" id="vta:B1702"/>
<gene>
    <name evidence="1" type="ORF">VTAP4600_B1694</name>
    <name evidence="2" type="ORF">VTAP4600_B1702</name>
</gene>
<evidence type="ECO:0000313" key="3">
    <source>
        <dbReference type="Proteomes" id="UP000235828"/>
    </source>
</evidence>
<dbReference type="EMBL" id="LT960612">
    <property type="protein sequence ID" value="SON53313.1"/>
    <property type="molecule type" value="Genomic_DNA"/>
</dbReference>
<dbReference type="RefSeq" id="WP_172443222.1">
    <property type="nucleotide sequence ID" value="NZ_LT960612.1"/>
</dbReference>
<dbReference type="AlphaFoldDB" id="A0A2N8ZN15"/>
<organism evidence="2 3">
    <name type="scientific">Vibrio tapetis subsp. tapetis</name>
    <dbReference type="NCBI Taxonomy" id="1671868"/>
    <lineage>
        <taxon>Bacteria</taxon>
        <taxon>Pseudomonadati</taxon>
        <taxon>Pseudomonadota</taxon>
        <taxon>Gammaproteobacteria</taxon>
        <taxon>Vibrionales</taxon>
        <taxon>Vibrionaceae</taxon>
        <taxon>Vibrio</taxon>
    </lineage>
</organism>
<sequence>MIKVYIQRHSPSMIELYFPTLDEFYTCKAEWDVKSAIEDFLEGAEYELIEGSPSN</sequence>
<dbReference type="Proteomes" id="UP000235828">
    <property type="component" value="Chromosome B"/>
</dbReference>
<dbReference type="EMBL" id="LT960612">
    <property type="protein sequence ID" value="SON53305.1"/>
    <property type="molecule type" value="Genomic_DNA"/>
</dbReference>
<protein>
    <submittedName>
        <fullName evidence="2">Uncharacterized protein</fullName>
    </submittedName>
</protein>
<reference evidence="2 3" key="1">
    <citation type="submission" date="2017-10" db="EMBL/GenBank/DDBJ databases">
        <authorList>
            <person name="Banno H."/>
            <person name="Chua N.-H."/>
        </authorList>
    </citation>
    <scope>NUCLEOTIDE SEQUENCE [LARGE SCALE GENOMIC DNA]</scope>
    <source>
        <strain evidence="2">Vibrio tapetis CECT4600</strain>
    </source>
</reference>
<proteinExistence type="predicted"/>
<evidence type="ECO:0000313" key="2">
    <source>
        <dbReference type="EMBL" id="SON53313.1"/>
    </source>
</evidence>
<keyword evidence="3" id="KW-1185">Reference proteome</keyword>
<evidence type="ECO:0000313" key="1">
    <source>
        <dbReference type="EMBL" id="SON53305.1"/>
    </source>
</evidence>
<dbReference type="KEGG" id="vta:B1694"/>
<accession>A0A2N8ZN15</accession>